<accession>A0ACC1HV00</accession>
<proteinExistence type="predicted"/>
<dbReference type="EMBL" id="JAMZIH010000046">
    <property type="protein sequence ID" value="KAJ1680102.1"/>
    <property type="molecule type" value="Genomic_DNA"/>
</dbReference>
<organism evidence="1 2">
    <name type="scientific">Spiromyces aspiralis</name>
    <dbReference type="NCBI Taxonomy" id="68401"/>
    <lineage>
        <taxon>Eukaryota</taxon>
        <taxon>Fungi</taxon>
        <taxon>Fungi incertae sedis</taxon>
        <taxon>Zoopagomycota</taxon>
        <taxon>Kickxellomycotina</taxon>
        <taxon>Kickxellomycetes</taxon>
        <taxon>Kickxellales</taxon>
        <taxon>Kickxellaceae</taxon>
        <taxon>Spiromyces</taxon>
    </lineage>
</organism>
<sequence length="434" mass="48535">MIRLGPVKSTKNAEQNVTNALLIKRMLRQAVSLAALMESKFHGAVLRSIVSVLKDSRVAKLARYVDDIINEDLSHDGRKMPLKRLRCYAVREGKNGLLDIARKVFNEANQDIIELLARKVFNEANQDIIELVQRYSDEYNLHIKLQVRGSAKYFMTAPSSLLDGGLPKEFIDVETKKGICCFTSMRMVKCNERIATSASEIALLSDKYVPRMPAPMYAHLRRPFQEGQPLPSLHLPGRCIRIIFELLETVKANVHIFYKLSEALGLLDMLYGFAQLCTTIDCVRPEFAETTRVVNARHPVLVICGEDVVPNDIIVGPTRNFVALTGPNMSGKSTYVRMAAMVHIMAQVGCFVPADEASIRIHSQVFARLNHDDSLEFMASSFMAEMRDMAFTLHNFDDSSLVIIDELGRGTSVLEGTAIAAAILEAFLRSKGRK</sequence>
<evidence type="ECO:0000313" key="1">
    <source>
        <dbReference type="EMBL" id="KAJ1680102.1"/>
    </source>
</evidence>
<comment type="caution">
    <text evidence="1">The sequence shown here is derived from an EMBL/GenBank/DDBJ whole genome shotgun (WGS) entry which is preliminary data.</text>
</comment>
<evidence type="ECO:0000313" key="2">
    <source>
        <dbReference type="Proteomes" id="UP001145114"/>
    </source>
</evidence>
<gene>
    <name evidence="1" type="primary">MSH4_1</name>
    <name evidence="1" type="ORF">EV182_000677</name>
</gene>
<reference evidence="1" key="1">
    <citation type="submission" date="2022-06" db="EMBL/GenBank/DDBJ databases">
        <title>Phylogenomic reconstructions and comparative analyses of Kickxellomycotina fungi.</title>
        <authorList>
            <person name="Reynolds N.K."/>
            <person name="Stajich J.E."/>
            <person name="Barry K."/>
            <person name="Grigoriev I.V."/>
            <person name="Crous P."/>
            <person name="Smith M.E."/>
        </authorList>
    </citation>
    <scope>NUCLEOTIDE SEQUENCE</scope>
    <source>
        <strain evidence="1">RSA 2271</strain>
    </source>
</reference>
<name>A0ACC1HV00_9FUNG</name>
<protein>
    <submittedName>
        <fullName evidence="1">MutS protein msh4</fullName>
    </submittedName>
</protein>
<dbReference type="Proteomes" id="UP001145114">
    <property type="component" value="Unassembled WGS sequence"/>
</dbReference>
<keyword evidence="2" id="KW-1185">Reference proteome</keyword>